<dbReference type="InterPro" id="IPR036770">
    <property type="entry name" value="Ankyrin_rpt-contain_sf"/>
</dbReference>
<evidence type="ECO:0000259" key="14">
    <source>
        <dbReference type="Pfam" id="PF00171"/>
    </source>
</evidence>
<dbReference type="Gene3D" id="3.40.190.10">
    <property type="entry name" value="Periplasmic binding protein-like II"/>
    <property type="match status" value="2"/>
</dbReference>
<dbReference type="GO" id="GO:0033014">
    <property type="term" value="P:tetrapyrrole biosynthetic process"/>
    <property type="evidence" value="ECO:0007669"/>
    <property type="project" value="InterPro"/>
</dbReference>
<keyword evidence="9" id="KW-0040">ANK repeat</keyword>
<keyword evidence="2 11" id="KW-0560">Oxidoreductase</keyword>
<dbReference type="PANTHER" id="PTHR42991:SF1">
    <property type="entry name" value="ALDEHYDE DEHYDROGENASE"/>
    <property type="match status" value="1"/>
</dbReference>
<dbReference type="PROSITE" id="PS00687">
    <property type="entry name" value="ALDEHYDE_DEHYDR_GLU"/>
    <property type="match status" value="1"/>
</dbReference>
<evidence type="ECO:0000256" key="5">
    <source>
        <dbReference type="ARBA" id="ARBA00042470"/>
    </source>
</evidence>
<dbReference type="InterPro" id="IPR002110">
    <property type="entry name" value="Ankyrin_rpt"/>
</dbReference>
<feature type="repeat" description="ANK" evidence="9">
    <location>
        <begin position="1527"/>
        <end position="1559"/>
    </location>
</feature>
<dbReference type="SUPFAM" id="SSF53850">
    <property type="entry name" value="Periplasmic binding protein-like II"/>
    <property type="match status" value="1"/>
</dbReference>
<feature type="domain" description="Porphobilinogen deaminase N-terminal" evidence="15">
    <location>
        <begin position="409"/>
        <end position="629"/>
    </location>
</feature>
<dbReference type="OrthoDB" id="432205at2759"/>
<dbReference type="GO" id="GO:0004418">
    <property type="term" value="F:hydroxymethylbilane synthase activity"/>
    <property type="evidence" value="ECO:0007669"/>
    <property type="project" value="InterPro"/>
</dbReference>
<reference evidence="16 17" key="1">
    <citation type="submission" date="2020-04" db="EMBL/GenBank/DDBJ databases">
        <title>Perkinsus olseni comparative genomics.</title>
        <authorList>
            <person name="Bogema D.R."/>
        </authorList>
    </citation>
    <scope>NUCLEOTIDE SEQUENCE [LARGE SCALE GENOMIC DNA]</scope>
    <source>
        <strain evidence="16">00978-12</strain>
    </source>
</reference>
<evidence type="ECO:0000256" key="6">
    <source>
        <dbReference type="ARBA" id="ARBA00042646"/>
    </source>
</evidence>
<feature type="repeat" description="ANK" evidence="9">
    <location>
        <begin position="1885"/>
        <end position="1917"/>
    </location>
</feature>
<evidence type="ECO:0000256" key="13">
    <source>
        <dbReference type="SAM" id="MobiDB-lite"/>
    </source>
</evidence>
<dbReference type="Gene3D" id="1.25.40.20">
    <property type="entry name" value="Ankyrin repeat-containing domain"/>
    <property type="match status" value="3"/>
</dbReference>
<dbReference type="SUPFAM" id="SSF53720">
    <property type="entry name" value="ALDH-like"/>
    <property type="match status" value="1"/>
</dbReference>
<sequence>MNCATIGSGCALQVLRLIDTFVIAAEETTRMYGEWSTMEISERNRGLQQLYKRVPKGAVSMIAPFNFPLNLAAHKIAPAIAVGCPFVLKPASATPLGSLIIGEVLAECSDLPKGAFSIIPCSRRDGDPLTTDDRFKLLSFTGSPSVGWDMKARAGRKGVVLELGGNAACIVDSIPHEGLQYLVDRIAFGAFYQSGQSCISTQRLYIKEDIYDEVVSALVEKVKSLRMGDPKDEQTFIGPMISEKEATRLEAAVKGAVGAGCTVLCGGGRRGAMFEPTLLADVPDETDAWREEAFGPLLCAAKFGDFEEVVERANDSKYGIHVGLFTNDINRAFYAWNNLLTGGLVVNDVPSIRVDSMPYGGVKDSGIGREGVRYAMEDMTEIRTMLIKNKSMPHKFLTSMASESAPAILHIGSRRSDLARLQTLMVAELLEQEMGVRTRSGRCRRRGVFTSFLRDGLLEGSFDLVVHSWKDLPLAEEPGTTVAATLPRADPRDLLVIRRDAVEEIAASGGHLIVLSSSPRRQFNLTPFLKTVVPGVTSVLFRDVRGNIQTRMRKLMEPGMHEESLGARPHGLVLAKAAVDRFIRSTGEEFRDSRELVEGYISKCHCMVLPLSANPTAAAQGALGVEVSTAPGKEYVRKKIGCTILPRQYGRLMFLCGRTDGGLDLLDRHITPKTPLLEDLRLGEGDPPPLQVGGAGGLSLFDREKWISRPVEKLMDALKAGGREVGLWIAKASALPSSPPNLIECINDLDIPVWVAGTTSWRQLAKRGLWCTGSADGLGEQEDPDLSSIAPGLKKWIKVTHCNAGERQHIAVPDGEPCKETLGTYALKSKYTPESCPSDLKTATHIFWGSGSAYVEALRLSEGLVDRVEVNGCGPGHTFDALRDAGIPEERIVIALNFSEFCDRSSSIGCMTSAAALLNQGAGAGVLLIGTHVPINYNGFLHILWKKTNTRQVIADAHRMCPRLFGKSPLTSWLTLGWQWVFQRQAEEQLRKLAAASNMLRAEPTLSALPVTDPMREHVRMVMEAAERGDIYHQLEFYSIPAARVDRAYYIAGTTEPGVGHRGYYPFEDSFRLSTEPVSSHTELMQLARAKGLVLRVHMIANVRQTYWVEGRNGEKVFGSRDFVDHRTLSGKGLASHSFAFECALEAEGVQQISDDALPPGVPRMKPVWGEANPWRIADANGGVIQDAHYCFQKLSSLANSGVNDSDQLSCFTPAMEEHIRSVLAEARRGDIRHSFEIHKFAGSRVDKQFWIAGTKETNPQMDLFRLYGNRFCTEQRHIFRDAVQLARESGLVARMHVVVSMRQSYWVEDRHGEALIGSRTEPDPSADESGPVAEHMVIMEAGMVYEPDPANPAEDNFVPITESGRIWRMADVNEVVPVKPVIEGGRMHIYCLTVPGSQPVLRKRRTRSSLKLPSGDSVEAEKPPPPAKVYERRLDKTGAIGACNNLNSVALDKVLHEVDPEEIARCHDEFGWSLAMIAAHHSGEKGESLLRVLARHDGLHRAVAAEGMDKKQHPPHMLIEAPGSEEQVTALAVASRRGDVTMAKLLVELKADVGRSDRRGWTPLHWAAMQGHDDCVRLLAGTIRNSPRASTALQPDSYDHGDGVDAQDLDGQTSLHWAARLGKLSAVLILAGEFGCRLDIEDCWGQTPVEAVDHQLKTIEWLQAASRVNRELLRLARINNIEAMKRLIAAGIVEDDDEESDVPSTQDHSPSDPDAIEYGADDHTRWAGILKSTLEGSMDGVKLLIARGHSLAVKRLEFDISAGADPRVAVDLLSLSGEQSDELATTTNKRTLHRIRAKLINLAEASEKLMDIVKTCGVSDEQQEAQLGPLRECLEVGACPDTLDDDPDGRRMSALMWTCLRGLSMLAKTLLRAGARTNIRERVRGWTAMHFAAASGHSDICAMIIEAGARTGIKAAHDVSFAGDTLLSLAIESNDRLTTKLAIDTLEPSNRTLLTAANLNTAKQYTALLYAAHCGATESCVEILSRKAFTSPSPPSARSSVGGSSVATQPRENTVTWSHPIHHADTRGMNAILVACAAGFVEAAQAIYCHSAEGERDTALTATDEEGRSALMLLIGAPGVTAVGLRTFLKILSDAPRGDGVDHLEYADDSQGWTALMHCAKVGRSDMADLLICAGGSCSQRDAEGRTASDIAKQAGNHELSQSLLPAARNKKKESMRRASLALDAASVLRARRGSASSSMGKSAFLGVRLENLPSDMEQEELAKWLAGKKGIRFTECKVLACPITLKPRGFAFVRAADMTGVAQLMDLQGASLRDLGGSRRLRVIRDSGAPCGTSTWTMDDLPSLKSLAQFAFELRPGQPGGIHFSSGTAVRSIMTAELMDLDVPLLRHILDFLLFDLADVEPPDSDQRPVTMKIASVFDDDNAEARRPYRPPGIALANRRLSCLALGCAVRRQRELEDMRSREAWQRAGDLLKRYKQALEEIIEVARDSPVGIVLEGREEFADVFHRSPELQLAYLLRSRGKALSEMLDGMFHHLSPLVAIWAQTDEDCKELELFFNNGTIGGCSAILVVAYQPVLIKRFNSLRQQTSTLTIQLEEAHSKLAERESELQRKTEELRLLSKRWHSAARMLLSRAILNGKMQEAEAAEYLHVQIRPTSELERSVPSRGVASRLVAAATNSGATKVAAAAAMMWMLRLRVSAGGSVQLRGGPHIKAKFGVSRPS</sequence>
<evidence type="ECO:0000256" key="10">
    <source>
        <dbReference type="PROSITE-ProRule" id="PRU10007"/>
    </source>
</evidence>
<evidence type="ECO:0000256" key="8">
    <source>
        <dbReference type="ARBA" id="ARBA00049186"/>
    </source>
</evidence>
<name>A0A7J6PIQ7_PEROL</name>
<dbReference type="InterPro" id="IPR029510">
    <property type="entry name" value="Ald_DH_CS_GLU"/>
</dbReference>
<dbReference type="SMART" id="SM00248">
    <property type="entry name" value="ANK"/>
    <property type="match status" value="9"/>
</dbReference>
<dbReference type="InterPro" id="IPR051020">
    <property type="entry name" value="ALDH-related_metabolic_enz"/>
</dbReference>
<dbReference type="SUPFAM" id="SSF48403">
    <property type="entry name" value="Ankyrin repeat"/>
    <property type="match status" value="2"/>
</dbReference>
<feature type="coiled-coil region" evidence="12">
    <location>
        <begin position="2556"/>
        <end position="2583"/>
    </location>
</feature>
<proteinExistence type="inferred from homology"/>
<keyword evidence="12" id="KW-0175">Coiled coil</keyword>
<feature type="compositionally biased region" description="Low complexity" evidence="13">
    <location>
        <begin position="1997"/>
        <end position="2008"/>
    </location>
</feature>
<dbReference type="Pfam" id="PF00171">
    <property type="entry name" value="Aldedh"/>
    <property type="match status" value="1"/>
</dbReference>
<dbReference type="InterPro" id="IPR016162">
    <property type="entry name" value="Ald_DH_N"/>
</dbReference>
<comment type="similarity">
    <text evidence="1 11">Belongs to the aldehyde dehydrogenase family.</text>
</comment>
<organism evidence="16 17">
    <name type="scientific">Perkinsus olseni</name>
    <name type="common">Perkinsus atlanticus</name>
    <dbReference type="NCBI Taxonomy" id="32597"/>
    <lineage>
        <taxon>Eukaryota</taxon>
        <taxon>Sar</taxon>
        <taxon>Alveolata</taxon>
        <taxon>Perkinsozoa</taxon>
        <taxon>Perkinsea</taxon>
        <taxon>Perkinsida</taxon>
        <taxon>Perkinsidae</taxon>
        <taxon>Perkinsus</taxon>
    </lineage>
</organism>
<evidence type="ECO:0000259" key="15">
    <source>
        <dbReference type="Pfam" id="PF01379"/>
    </source>
</evidence>
<feature type="region of interest" description="Disordered" evidence="13">
    <location>
        <begin position="1403"/>
        <end position="1428"/>
    </location>
</feature>
<dbReference type="PROSITE" id="PS50297">
    <property type="entry name" value="ANK_REP_REGION"/>
    <property type="match status" value="2"/>
</dbReference>
<dbReference type="GO" id="GO:0008911">
    <property type="term" value="F:lactaldehyde dehydrogenase (NAD+) activity"/>
    <property type="evidence" value="ECO:0007669"/>
    <property type="project" value="TreeGrafter"/>
</dbReference>
<dbReference type="Pfam" id="PF01379">
    <property type="entry name" value="Porphobil_deam"/>
    <property type="match status" value="1"/>
</dbReference>
<feature type="region of interest" description="Disordered" evidence="13">
    <location>
        <begin position="1696"/>
        <end position="1718"/>
    </location>
</feature>
<evidence type="ECO:0000256" key="1">
    <source>
        <dbReference type="ARBA" id="ARBA00009986"/>
    </source>
</evidence>
<dbReference type="EMBL" id="JABANP010000022">
    <property type="protein sequence ID" value="KAF4695261.1"/>
    <property type="molecule type" value="Genomic_DNA"/>
</dbReference>
<accession>A0A7J6PIQ7</accession>
<dbReference type="InterPro" id="IPR015590">
    <property type="entry name" value="Aldehyde_DH_dom"/>
</dbReference>
<dbReference type="GO" id="GO:0008886">
    <property type="term" value="F:glyceraldehyde-3-phosphate dehydrogenase (NADP+) (non-phosphorylating) activity"/>
    <property type="evidence" value="ECO:0007669"/>
    <property type="project" value="UniProtKB-EC"/>
</dbReference>
<comment type="catalytic activity">
    <reaction evidence="8">
        <text>D-glyceraldehyde 3-phosphate + NADP(+) + H2O = (2R)-3-phosphoglycerate + NADPH + 2 H(+)</text>
        <dbReference type="Rhea" id="RHEA:14669"/>
        <dbReference type="ChEBI" id="CHEBI:15377"/>
        <dbReference type="ChEBI" id="CHEBI:15378"/>
        <dbReference type="ChEBI" id="CHEBI:57783"/>
        <dbReference type="ChEBI" id="CHEBI:58272"/>
        <dbReference type="ChEBI" id="CHEBI:58349"/>
        <dbReference type="ChEBI" id="CHEBI:59776"/>
        <dbReference type="EC" id="1.2.1.9"/>
    </reaction>
</comment>
<evidence type="ECO:0000313" key="17">
    <source>
        <dbReference type="Proteomes" id="UP000541610"/>
    </source>
</evidence>
<feature type="repeat" description="ANK" evidence="9">
    <location>
        <begin position="1611"/>
        <end position="1644"/>
    </location>
</feature>
<dbReference type="Gene3D" id="3.40.309.10">
    <property type="entry name" value="Aldehyde Dehydrogenase, Chain A, domain 2"/>
    <property type="match status" value="1"/>
</dbReference>
<feature type="region of interest" description="Disordered" evidence="13">
    <location>
        <begin position="1991"/>
        <end position="2014"/>
    </location>
</feature>
<dbReference type="InterPro" id="IPR016163">
    <property type="entry name" value="Ald_DH_C"/>
</dbReference>
<dbReference type="Gene3D" id="3.40.605.10">
    <property type="entry name" value="Aldehyde Dehydrogenase, Chain A, domain 1"/>
    <property type="match status" value="1"/>
</dbReference>
<dbReference type="PANTHER" id="PTHR42991">
    <property type="entry name" value="ALDEHYDE DEHYDROGENASE"/>
    <property type="match status" value="1"/>
</dbReference>
<comment type="caution">
    <text evidence="16">The sequence shown here is derived from an EMBL/GenBank/DDBJ whole genome shotgun (WGS) entry which is preliminary data.</text>
</comment>
<evidence type="ECO:0000256" key="9">
    <source>
        <dbReference type="PROSITE-ProRule" id="PRU00023"/>
    </source>
</evidence>
<dbReference type="EC" id="1.2.1.9" evidence="3"/>
<evidence type="ECO:0000256" key="2">
    <source>
        <dbReference type="ARBA" id="ARBA00023002"/>
    </source>
</evidence>
<gene>
    <name evidence="16" type="ORF">FOZ60_005128</name>
</gene>
<dbReference type="InterPro" id="IPR016161">
    <property type="entry name" value="Ald_DH/histidinol_DH"/>
</dbReference>
<feature type="domain" description="Aldehyde dehydrogenase" evidence="14">
    <location>
        <begin position="13"/>
        <end position="384"/>
    </location>
</feature>
<evidence type="ECO:0000256" key="3">
    <source>
        <dbReference type="ARBA" id="ARBA00038980"/>
    </source>
</evidence>
<feature type="active site" evidence="10">
    <location>
        <position position="162"/>
    </location>
</feature>
<protein>
    <recommendedName>
        <fullName evidence="4">NADP-dependent glyceraldehyde-3-phosphate dehydrogenase</fullName>
        <ecNumber evidence="3">1.2.1.9</ecNumber>
    </recommendedName>
    <alternativeName>
        <fullName evidence="5">Glyceraldehyde-3-phosphate dehydrogenase [NADP(+)]</fullName>
    </alternativeName>
    <alternativeName>
        <fullName evidence="6">Non-phosphorylating glyceraldehyde 3-phosphate dehydrogenase</fullName>
    </alternativeName>
    <alternativeName>
        <fullName evidence="7">Triosephosphate dehydrogenase</fullName>
    </alternativeName>
</protein>
<dbReference type="Proteomes" id="UP000541610">
    <property type="component" value="Unassembled WGS sequence"/>
</dbReference>
<dbReference type="Pfam" id="PF12796">
    <property type="entry name" value="Ank_2"/>
    <property type="match status" value="2"/>
</dbReference>
<evidence type="ECO:0000313" key="16">
    <source>
        <dbReference type="EMBL" id="KAF4695261.1"/>
    </source>
</evidence>
<evidence type="ECO:0000256" key="4">
    <source>
        <dbReference type="ARBA" id="ARBA00040853"/>
    </source>
</evidence>
<dbReference type="PROSITE" id="PS50088">
    <property type="entry name" value="ANK_REPEAT"/>
    <property type="match status" value="4"/>
</dbReference>
<feature type="repeat" description="ANK" evidence="9">
    <location>
        <begin position="1560"/>
        <end position="1580"/>
    </location>
</feature>
<dbReference type="InterPro" id="IPR022417">
    <property type="entry name" value="Porphobilin_deaminase_N"/>
</dbReference>
<evidence type="ECO:0000256" key="12">
    <source>
        <dbReference type="SAM" id="Coils"/>
    </source>
</evidence>
<evidence type="ECO:0000256" key="7">
    <source>
        <dbReference type="ARBA" id="ARBA00043052"/>
    </source>
</evidence>
<evidence type="ECO:0000256" key="11">
    <source>
        <dbReference type="RuleBase" id="RU003345"/>
    </source>
</evidence>